<dbReference type="GO" id="GO:0050660">
    <property type="term" value="F:flavin adenine dinucleotide binding"/>
    <property type="evidence" value="ECO:0007669"/>
    <property type="project" value="UniProtKB-UniRule"/>
</dbReference>
<feature type="binding site" evidence="1">
    <location>
        <position position="76"/>
    </location>
    <ligand>
        <name>FAD</name>
        <dbReference type="ChEBI" id="CHEBI:57692"/>
        <note>ligand shared between neighboring subunits</note>
    </ligand>
</feature>
<dbReference type="PANTHER" id="PTHR34934">
    <property type="entry name" value="FLAVIN-DEPENDENT THYMIDYLATE SYNTHASE"/>
    <property type="match status" value="1"/>
</dbReference>
<dbReference type="UniPathway" id="UPA00575"/>
<dbReference type="PANTHER" id="PTHR34934:SF1">
    <property type="entry name" value="FLAVIN-DEPENDENT THYMIDYLATE SYNTHASE"/>
    <property type="match status" value="1"/>
</dbReference>
<evidence type="ECO:0000313" key="3">
    <source>
        <dbReference type="Proteomes" id="UP000076404"/>
    </source>
</evidence>
<dbReference type="GO" id="GO:0050797">
    <property type="term" value="F:thymidylate synthase (FAD) activity"/>
    <property type="evidence" value="ECO:0007669"/>
    <property type="project" value="UniProtKB-UniRule"/>
</dbReference>
<keyword evidence="1" id="KW-0808">Transferase</keyword>
<dbReference type="NCBIfam" id="TIGR02170">
    <property type="entry name" value="thyX"/>
    <property type="match status" value="1"/>
</dbReference>
<feature type="binding site" evidence="1">
    <location>
        <begin position="97"/>
        <end position="100"/>
    </location>
    <ligand>
        <name>dUMP</name>
        <dbReference type="ChEBI" id="CHEBI:246422"/>
        <note>ligand shared between dimeric partners</note>
    </ligand>
</feature>
<feature type="binding site" evidence="1">
    <location>
        <begin position="100"/>
        <end position="102"/>
    </location>
    <ligand>
        <name>FAD</name>
        <dbReference type="ChEBI" id="CHEBI:57692"/>
        <note>ligand shared between neighboring subunits</note>
    </ligand>
</feature>
<dbReference type="RefSeq" id="WP_053334002.1">
    <property type="nucleotide sequence ID" value="NZ_CP011454.1"/>
</dbReference>
<dbReference type="HAMAP" id="MF_01408">
    <property type="entry name" value="ThyX"/>
    <property type="match status" value="1"/>
</dbReference>
<feature type="active site" description="Involved in ionization of N3 of dUMP, leading to its activation" evidence="1">
    <location>
        <position position="205"/>
    </location>
</feature>
<dbReference type="AlphaFoldDB" id="A0A143BGC1"/>
<dbReference type="OrthoDB" id="9780625at2"/>
<reference evidence="2 3" key="1">
    <citation type="journal article" date="2014" name="Proc. Natl. Acad. Sci. U.S.A.">
        <title>Functional type 2 photosynthetic reaction centers found in the rare bacterial phylum Gemmatimonadetes.</title>
        <authorList>
            <person name="Zeng Y."/>
            <person name="Feng F."/>
            <person name="Medova H."/>
            <person name="Dean J."/>
            <person name="Koblizek M."/>
        </authorList>
    </citation>
    <scope>NUCLEOTIDE SEQUENCE [LARGE SCALE GENOMIC DNA]</scope>
    <source>
        <strain evidence="2 3">AP64</strain>
    </source>
</reference>
<dbReference type="Gene3D" id="3.30.70.3180">
    <property type="match status" value="1"/>
</dbReference>
<evidence type="ECO:0000313" key="2">
    <source>
        <dbReference type="EMBL" id="AMW04087.1"/>
    </source>
</evidence>
<dbReference type="PROSITE" id="PS51331">
    <property type="entry name" value="THYX"/>
    <property type="match status" value="1"/>
</dbReference>
<comment type="function">
    <text evidence="1">Catalyzes the reductive methylation of 2'-deoxyuridine-5'-monophosphate (dUMP) to 2'-deoxythymidine-5'-monophosphate (dTMP) while utilizing 5,10-methylenetetrahydrofolate (mTHF) as the methyl donor, and NADPH and FADH(2) as the reductant.</text>
</comment>
<keyword evidence="1" id="KW-0521">NADP</keyword>
<reference evidence="2 3" key="2">
    <citation type="journal article" date="2016" name="Environ. Microbiol. Rep.">
        <title>Metagenomic evidence for the presence of phototrophic Gemmatimonadetes bacteria in diverse environments.</title>
        <authorList>
            <person name="Zeng Y."/>
            <person name="Baumbach J."/>
            <person name="Barbosa E.G."/>
            <person name="Azevedo V."/>
            <person name="Zhang C."/>
            <person name="Koblizek M."/>
        </authorList>
    </citation>
    <scope>NUCLEOTIDE SEQUENCE [LARGE SCALE GENOMIC DNA]</scope>
    <source>
        <strain evidence="2 3">AP64</strain>
    </source>
</reference>
<dbReference type="CDD" id="cd20175">
    <property type="entry name" value="ThyX"/>
    <property type="match status" value="1"/>
</dbReference>
<comment type="caution">
    <text evidence="1">Lacks conserved residue(s) required for the propagation of feature annotation.</text>
</comment>
<feature type="binding site" description="in other chain" evidence="1">
    <location>
        <begin position="109"/>
        <end position="113"/>
    </location>
    <ligand>
        <name>dUMP</name>
        <dbReference type="ChEBI" id="CHEBI:246422"/>
        <note>ligand shared between dimeric partners</note>
    </ligand>
</feature>
<keyword evidence="1" id="KW-0285">Flavoprotein</keyword>
<gene>
    <name evidence="1" type="primary">thyX</name>
    <name evidence="2" type="ORF">GEMMAAP_03030</name>
</gene>
<dbReference type="GO" id="GO:0070402">
    <property type="term" value="F:NADPH binding"/>
    <property type="evidence" value="ECO:0007669"/>
    <property type="project" value="TreeGrafter"/>
</dbReference>
<dbReference type="Pfam" id="PF02511">
    <property type="entry name" value="Thy1"/>
    <property type="match status" value="1"/>
</dbReference>
<feature type="binding site" evidence="1">
    <location>
        <position position="205"/>
    </location>
    <ligand>
        <name>dUMP</name>
        <dbReference type="ChEBI" id="CHEBI:246422"/>
        <note>ligand shared between dimeric partners</note>
    </ligand>
</feature>
<dbReference type="EMBL" id="CP011454">
    <property type="protein sequence ID" value="AMW04087.1"/>
    <property type="molecule type" value="Genomic_DNA"/>
</dbReference>
<dbReference type="EC" id="2.1.1.148" evidence="1"/>
<proteinExistence type="inferred from homology"/>
<feature type="binding site" evidence="1">
    <location>
        <begin position="194"/>
        <end position="196"/>
    </location>
    <ligand>
        <name>FAD</name>
        <dbReference type="ChEBI" id="CHEBI:57692"/>
        <note>ligand shared between neighboring subunits</note>
    </ligand>
</feature>
<keyword evidence="1" id="KW-0545">Nucleotide biosynthesis</keyword>
<dbReference type="GO" id="GO:0032259">
    <property type="term" value="P:methylation"/>
    <property type="evidence" value="ECO:0007669"/>
    <property type="project" value="UniProtKB-KW"/>
</dbReference>
<comment type="subunit">
    <text evidence="1">Homotetramer.</text>
</comment>
<comment type="cofactor">
    <cofactor evidence="1">
        <name>FAD</name>
        <dbReference type="ChEBI" id="CHEBI:57692"/>
    </cofactor>
    <text evidence="1">Binds 4 FAD per tetramer. Each FAD binding site is formed by three monomers.</text>
</comment>
<dbReference type="KEGG" id="gph:GEMMAAP_03030"/>
<dbReference type="STRING" id="1379270.GEMMAAP_03030"/>
<comment type="similarity">
    <text evidence="1">Belongs to the thymidylate synthase ThyX family.</text>
</comment>
<dbReference type="SUPFAM" id="SSF69796">
    <property type="entry name" value="Thymidylate synthase-complementing protein Thy1"/>
    <property type="match status" value="1"/>
</dbReference>
<dbReference type="eggNOG" id="COG1351">
    <property type="taxonomic scope" value="Bacteria"/>
</dbReference>
<feature type="binding site" description="in other chain" evidence="1">
    <location>
        <position position="178"/>
    </location>
    <ligand>
        <name>dUMP</name>
        <dbReference type="ChEBI" id="CHEBI:246422"/>
        <note>ligand shared between dimeric partners</note>
    </ligand>
</feature>
<sequence length="255" mass="28767">MPLSAAAILREPKVTVLARPQFAEPAHMPVQWMGESTDGERLSEFAGRLCYMSQRNPAGRSTREYIENIKKQGHGSVLEHANFSLLLEGVSRSLTHELVRHRAGFAYSQLSQRYVDESDAQFVMPPAIIGDAPLEEAWTSQVSSALDSYIGLVDSLMTRYAWVDDKVHRRKMAREAARGVLPNSTETKIVVTGNARAWRTLLELRSSEGAEVEIRRLAVMVLRVLQQEAPAFFSDFEIYMATDRREAAKLMYHKV</sequence>
<organism evidence="2 3">
    <name type="scientific">Gemmatimonas phototrophica</name>
    <dbReference type="NCBI Taxonomy" id="1379270"/>
    <lineage>
        <taxon>Bacteria</taxon>
        <taxon>Pseudomonadati</taxon>
        <taxon>Gemmatimonadota</taxon>
        <taxon>Gemmatimonadia</taxon>
        <taxon>Gemmatimonadales</taxon>
        <taxon>Gemmatimonadaceae</taxon>
        <taxon>Gemmatimonas</taxon>
    </lineage>
</organism>
<dbReference type="GO" id="GO:0004799">
    <property type="term" value="F:thymidylate synthase activity"/>
    <property type="evidence" value="ECO:0007669"/>
    <property type="project" value="TreeGrafter"/>
</dbReference>
<dbReference type="GO" id="GO:0006235">
    <property type="term" value="P:dTTP biosynthetic process"/>
    <property type="evidence" value="ECO:0007669"/>
    <property type="project" value="UniProtKB-UniRule"/>
</dbReference>
<comment type="pathway">
    <text evidence="1">Pyrimidine metabolism; dTTP biosynthesis.</text>
</comment>
<accession>A0A143BGC1</accession>
<comment type="catalytic activity">
    <reaction evidence="1">
        <text>dUMP + (6R)-5,10-methylene-5,6,7,8-tetrahydrofolate + NADPH + H(+) = dTMP + (6S)-5,6,7,8-tetrahydrofolate + NADP(+)</text>
        <dbReference type="Rhea" id="RHEA:29043"/>
        <dbReference type="ChEBI" id="CHEBI:15378"/>
        <dbReference type="ChEBI" id="CHEBI:15636"/>
        <dbReference type="ChEBI" id="CHEBI:57453"/>
        <dbReference type="ChEBI" id="CHEBI:57783"/>
        <dbReference type="ChEBI" id="CHEBI:58349"/>
        <dbReference type="ChEBI" id="CHEBI:63528"/>
        <dbReference type="ChEBI" id="CHEBI:246422"/>
        <dbReference type="EC" id="2.1.1.148"/>
    </reaction>
</comment>
<keyword evidence="1" id="KW-0489">Methyltransferase</keyword>
<keyword evidence="1" id="KW-0274">FAD</keyword>
<name>A0A143BGC1_9BACT</name>
<dbReference type="GO" id="GO:0006231">
    <property type="term" value="P:dTMP biosynthetic process"/>
    <property type="evidence" value="ECO:0007669"/>
    <property type="project" value="UniProtKB-UniRule"/>
</dbReference>
<dbReference type="Gene3D" id="3.30.1360.170">
    <property type="match status" value="1"/>
</dbReference>
<feature type="binding site" evidence="1">
    <location>
        <position position="109"/>
    </location>
    <ligand>
        <name>FAD</name>
        <dbReference type="ChEBI" id="CHEBI:57692"/>
        <note>ligand shared between neighboring subunits</note>
    </ligand>
</feature>
<dbReference type="Proteomes" id="UP000076404">
    <property type="component" value="Chromosome"/>
</dbReference>
<evidence type="ECO:0000256" key="1">
    <source>
        <dbReference type="HAMAP-Rule" id="MF_01408"/>
    </source>
</evidence>
<protein>
    <recommendedName>
        <fullName evidence="1">Flavin-dependent thymidylate synthase</fullName>
        <shortName evidence="1">FDTS</shortName>
        <ecNumber evidence="1">2.1.1.148</ecNumber>
    </recommendedName>
    <alternativeName>
        <fullName evidence="1">FAD-dependent thymidylate synthase</fullName>
    </alternativeName>
    <alternativeName>
        <fullName evidence="1">Thymidylate synthase ThyX</fullName>
        <shortName evidence="1">TS</shortName>
        <shortName evidence="1">TSase</shortName>
    </alternativeName>
</protein>
<keyword evidence="3" id="KW-1185">Reference proteome</keyword>
<dbReference type="InterPro" id="IPR036098">
    <property type="entry name" value="Thymidylate_synthase_ThyX_sf"/>
</dbReference>
<dbReference type="InterPro" id="IPR003669">
    <property type="entry name" value="Thymidylate_synthase_ThyX"/>
</dbReference>